<evidence type="ECO:0000256" key="2">
    <source>
        <dbReference type="ARBA" id="ARBA00007400"/>
    </source>
</evidence>
<dbReference type="RefSeq" id="WP_310258618.1">
    <property type="nucleotide sequence ID" value="NZ_JAVDWA010000003.1"/>
</dbReference>
<keyword evidence="6 7" id="KW-0472">Membrane</keyword>
<dbReference type="Pfam" id="PF01757">
    <property type="entry name" value="Acyl_transf_3"/>
    <property type="match status" value="1"/>
</dbReference>
<dbReference type="InterPro" id="IPR002656">
    <property type="entry name" value="Acyl_transf_3_dom"/>
</dbReference>
<dbReference type="Proteomes" id="UP001258181">
    <property type="component" value="Unassembled WGS sequence"/>
</dbReference>
<evidence type="ECO:0000259" key="8">
    <source>
        <dbReference type="Pfam" id="PF01757"/>
    </source>
</evidence>
<feature type="transmembrane region" description="Helical" evidence="7">
    <location>
        <begin position="39"/>
        <end position="59"/>
    </location>
</feature>
<feature type="transmembrane region" description="Helical" evidence="7">
    <location>
        <begin position="80"/>
        <end position="99"/>
    </location>
</feature>
<feature type="transmembrane region" description="Helical" evidence="7">
    <location>
        <begin position="7"/>
        <end position="27"/>
    </location>
</feature>
<dbReference type="GO" id="GO:0016746">
    <property type="term" value="F:acyltransferase activity"/>
    <property type="evidence" value="ECO:0007669"/>
    <property type="project" value="UniProtKB-KW"/>
</dbReference>
<evidence type="ECO:0000256" key="3">
    <source>
        <dbReference type="ARBA" id="ARBA00022475"/>
    </source>
</evidence>
<feature type="transmembrane region" description="Helical" evidence="7">
    <location>
        <begin position="171"/>
        <end position="190"/>
    </location>
</feature>
<feature type="transmembrane region" description="Helical" evidence="7">
    <location>
        <begin position="235"/>
        <end position="253"/>
    </location>
</feature>
<feature type="domain" description="Acyltransferase 3" evidence="8">
    <location>
        <begin position="3"/>
        <end position="312"/>
    </location>
</feature>
<keyword evidence="3" id="KW-1003">Cell membrane</keyword>
<feature type="transmembrane region" description="Helical" evidence="7">
    <location>
        <begin position="298"/>
        <end position="325"/>
    </location>
</feature>
<feature type="transmembrane region" description="Helical" evidence="7">
    <location>
        <begin position="202"/>
        <end position="223"/>
    </location>
</feature>
<evidence type="ECO:0000256" key="7">
    <source>
        <dbReference type="SAM" id="Phobius"/>
    </source>
</evidence>
<feature type="transmembrane region" description="Helical" evidence="7">
    <location>
        <begin position="111"/>
        <end position="134"/>
    </location>
</feature>
<gene>
    <name evidence="9" type="ORF">J2X07_002115</name>
</gene>
<keyword evidence="5 7" id="KW-1133">Transmembrane helix</keyword>
<evidence type="ECO:0000313" key="10">
    <source>
        <dbReference type="Proteomes" id="UP001258181"/>
    </source>
</evidence>
<comment type="subcellular location">
    <subcellularLocation>
        <location evidence="1">Cell membrane</location>
        <topology evidence="1">Multi-pass membrane protein</topology>
    </subcellularLocation>
</comment>
<reference evidence="9 10" key="1">
    <citation type="submission" date="2023-07" db="EMBL/GenBank/DDBJ databases">
        <title>Sorghum-associated microbial communities from plants grown in Nebraska, USA.</title>
        <authorList>
            <person name="Schachtman D."/>
        </authorList>
    </citation>
    <scope>NUCLEOTIDE SEQUENCE [LARGE SCALE GENOMIC DNA]</scope>
    <source>
        <strain evidence="9 10">BE211</strain>
    </source>
</reference>
<comment type="caution">
    <text evidence="9">The sequence shown here is derived from an EMBL/GenBank/DDBJ whole genome shotgun (WGS) entry which is preliminary data.</text>
</comment>
<dbReference type="PANTHER" id="PTHR40074:SF2">
    <property type="entry name" value="O-ACETYLTRANSFERASE WECH"/>
    <property type="match status" value="1"/>
</dbReference>
<proteinExistence type="inferred from homology"/>
<comment type="similarity">
    <text evidence="2">Belongs to the acyltransferase 3 family.</text>
</comment>
<keyword evidence="4 7" id="KW-0812">Transmembrane</keyword>
<keyword evidence="9" id="KW-0012">Acyltransferase</keyword>
<evidence type="ECO:0000256" key="5">
    <source>
        <dbReference type="ARBA" id="ARBA00022989"/>
    </source>
</evidence>
<feature type="transmembrane region" description="Helical" evidence="7">
    <location>
        <begin position="141"/>
        <end position="159"/>
    </location>
</feature>
<dbReference type="EMBL" id="JAVDWA010000003">
    <property type="protein sequence ID" value="MDR7073129.1"/>
    <property type="molecule type" value="Genomic_DNA"/>
</dbReference>
<evidence type="ECO:0000313" key="9">
    <source>
        <dbReference type="EMBL" id="MDR7073129.1"/>
    </source>
</evidence>
<sequence>MIKEWNLLRTIACLTIVFLHSTSNIGLVTGFPKTEYYQLMRIILCYATPTFVVLSEIILANRYPDKLPDHFWSKRIKWIFAPYLSFAVIDALVSFHLNPNVDLSQKILNNIFLGSFEGYFVLIIFQFYVLHYFVTKYRLKMEWLIPISILSMVFHFQILEGDIAFVKENMGIFKIPFTAWFCYFTVAYVIGRNYSKISAALLRYKWLTAAGVIASLAIVFVFYKAGYTGIGSRRIDLLPVSLSISVAVIAWGQLVKNSKIINTISNYSFGIYLIHWQVQRYLGTYASQLFENTFTRVMALFILSLIISMAIIKVISMLPFGSYIVGNIKRKIPKSNRKNLMNAA</sequence>
<evidence type="ECO:0000256" key="1">
    <source>
        <dbReference type="ARBA" id="ARBA00004651"/>
    </source>
</evidence>
<evidence type="ECO:0000256" key="4">
    <source>
        <dbReference type="ARBA" id="ARBA00022692"/>
    </source>
</evidence>
<dbReference type="PANTHER" id="PTHR40074">
    <property type="entry name" value="O-ACETYLTRANSFERASE WECH"/>
    <property type="match status" value="1"/>
</dbReference>
<keyword evidence="10" id="KW-1185">Reference proteome</keyword>
<name>A0ABU1U0X9_9BACL</name>
<feature type="transmembrane region" description="Helical" evidence="7">
    <location>
        <begin position="260"/>
        <end position="278"/>
    </location>
</feature>
<accession>A0ABU1U0X9</accession>
<protein>
    <submittedName>
        <fullName evidence="9">Membrane-bound acyltransferase YfiQ involved in biofilm formation</fullName>
    </submittedName>
</protein>
<keyword evidence="9" id="KW-0808">Transferase</keyword>
<organism evidence="9 10">
    <name type="scientific">Fictibacillus barbaricus</name>
    <dbReference type="NCBI Taxonomy" id="182136"/>
    <lineage>
        <taxon>Bacteria</taxon>
        <taxon>Bacillati</taxon>
        <taxon>Bacillota</taxon>
        <taxon>Bacilli</taxon>
        <taxon>Bacillales</taxon>
        <taxon>Fictibacillaceae</taxon>
        <taxon>Fictibacillus</taxon>
    </lineage>
</organism>
<evidence type="ECO:0000256" key="6">
    <source>
        <dbReference type="ARBA" id="ARBA00023136"/>
    </source>
</evidence>